<organism evidence="3 4">
    <name type="scientific">Asterophora parasitica</name>
    <dbReference type="NCBI Taxonomy" id="117018"/>
    <lineage>
        <taxon>Eukaryota</taxon>
        <taxon>Fungi</taxon>
        <taxon>Dikarya</taxon>
        <taxon>Basidiomycota</taxon>
        <taxon>Agaricomycotina</taxon>
        <taxon>Agaricomycetes</taxon>
        <taxon>Agaricomycetidae</taxon>
        <taxon>Agaricales</taxon>
        <taxon>Tricholomatineae</taxon>
        <taxon>Lyophyllaceae</taxon>
        <taxon>Asterophora</taxon>
    </lineage>
</organism>
<evidence type="ECO:0000313" key="3">
    <source>
        <dbReference type="EMBL" id="KAG5644778.1"/>
    </source>
</evidence>
<evidence type="ECO:0000256" key="1">
    <source>
        <dbReference type="SAM" id="MobiDB-lite"/>
    </source>
</evidence>
<keyword evidence="2" id="KW-0472">Membrane</keyword>
<sequence>MESFRNTHNLSNGSPNKYNDSEDGDDLPKKPWHHYLPLCGTVLLILAPHPSLLYVLVTYHLQTLNAPLFFAIHLVATYTLTFAALSSLLVVIVRDPGPVIATKHSDRGDDDEVGLTEALMPDIDFDTPGSWCRKCWVSAELTSVRGTTDVSRPPNPNVHIIVQLADVVY</sequence>
<feature type="compositionally biased region" description="Polar residues" evidence="1">
    <location>
        <begin position="1"/>
        <end position="18"/>
    </location>
</feature>
<feature type="transmembrane region" description="Helical" evidence="2">
    <location>
        <begin position="35"/>
        <end position="56"/>
    </location>
</feature>
<dbReference type="OrthoDB" id="9909019at2759"/>
<protein>
    <submittedName>
        <fullName evidence="3">Uncharacterized protein</fullName>
    </submittedName>
</protein>
<dbReference type="AlphaFoldDB" id="A0A9P7G9S0"/>
<evidence type="ECO:0000256" key="2">
    <source>
        <dbReference type="SAM" id="Phobius"/>
    </source>
</evidence>
<feature type="region of interest" description="Disordered" evidence="1">
    <location>
        <begin position="1"/>
        <end position="25"/>
    </location>
</feature>
<gene>
    <name evidence="3" type="ORF">DXG03_007686</name>
</gene>
<evidence type="ECO:0000313" key="4">
    <source>
        <dbReference type="Proteomes" id="UP000775547"/>
    </source>
</evidence>
<dbReference type="Proteomes" id="UP000775547">
    <property type="component" value="Unassembled WGS sequence"/>
</dbReference>
<keyword evidence="2" id="KW-1133">Transmembrane helix</keyword>
<comment type="caution">
    <text evidence="3">The sequence shown here is derived from an EMBL/GenBank/DDBJ whole genome shotgun (WGS) entry which is preliminary data.</text>
</comment>
<reference evidence="3" key="2">
    <citation type="submission" date="2021-10" db="EMBL/GenBank/DDBJ databases">
        <title>Phylogenomics reveals ancestral predisposition of the termite-cultivated fungus Termitomyces towards a domesticated lifestyle.</title>
        <authorList>
            <person name="Auxier B."/>
            <person name="Grum-Grzhimaylo A."/>
            <person name="Cardenas M.E."/>
            <person name="Lodge J.D."/>
            <person name="Laessoe T."/>
            <person name="Pedersen O."/>
            <person name="Smith M.E."/>
            <person name="Kuyper T.W."/>
            <person name="Franco-Molano E.A."/>
            <person name="Baroni T.J."/>
            <person name="Aanen D.K."/>
        </authorList>
    </citation>
    <scope>NUCLEOTIDE SEQUENCE</scope>
    <source>
        <strain evidence="3">AP01</strain>
        <tissue evidence="3">Mycelium</tissue>
    </source>
</reference>
<reference evidence="3" key="1">
    <citation type="submission" date="2020-07" db="EMBL/GenBank/DDBJ databases">
        <authorList>
            <person name="Nieuwenhuis M."/>
            <person name="Van De Peppel L.J.J."/>
        </authorList>
    </citation>
    <scope>NUCLEOTIDE SEQUENCE</scope>
    <source>
        <strain evidence="3">AP01</strain>
        <tissue evidence="3">Mycelium</tissue>
    </source>
</reference>
<accession>A0A9P7G9S0</accession>
<proteinExistence type="predicted"/>
<keyword evidence="2" id="KW-0812">Transmembrane</keyword>
<feature type="transmembrane region" description="Helical" evidence="2">
    <location>
        <begin position="68"/>
        <end position="93"/>
    </location>
</feature>
<keyword evidence="4" id="KW-1185">Reference proteome</keyword>
<dbReference type="EMBL" id="JABCKV010000059">
    <property type="protein sequence ID" value="KAG5644778.1"/>
    <property type="molecule type" value="Genomic_DNA"/>
</dbReference>
<name>A0A9P7G9S0_9AGAR</name>